<dbReference type="InterPro" id="IPR034139">
    <property type="entry name" value="TOPRIM_OLD"/>
</dbReference>
<evidence type="ECO:0000313" key="3">
    <source>
        <dbReference type="EMBL" id="AXF55304.1"/>
    </source>
</evidence>
<evidence type="ECO:0000259" key="2">
    <source>
        <dbReference type="Pfam" id="PF20469"/>
    </source>
</evidence>
<proteinExistence type="predicted"/>
<dbReference type="EMBL" id="CP031092">
    <property type="protein sequence ID" value="AXF55304.1"/>
    <property type="molecule type" value="Genomic_DNA"/>
</dbReference>
<evidence type="ECO:0000259" key="1">
    <source>
        <dbReference type="Pfam" id="PF13175"/>
    </source>
</evidence>
<dbReference type="Pfam" id="PF20469">
    <property type="entry name" value="OLD-like_TOPRIM"/>
    <property type="match status" value="1"/>
</dbReference>
<keyword evidence="3" id="KW-0255">Endonuclease</keyword>
<dbReference type="Proteomes" id="UP000252100">
    <property type="component" value="Chromosome"/>
</dbReference>
<feature type="domain" description="OLD protein-like TOPRIM" evidence="2">
    <location>
        <begin position="374"/>
        <end position="438"/>
    </location>
</feature>
<dbReference type="CDD" id="cd01026">
    <property type="entry name" value="TOPRIM_OLD"/>
    <property type="match status" value="1"/>
</dbReference>
<organism evidence="3 4">
    <name type="scientific">Salicibibacter kimchii</name>
    <dbReference type="NCBI Taxonomy" id="2099786"/>
    <lineage>
        <taxon>Bacteria</taxon>
        <taxon>Bacillati</taxon>
        <taxon>Bacillota</taxon>
        <taxon>Bacilli</taxon>
        <taxon>Bacillales</taxon>
        <taxon>Bacillaceae</taxon>
        <taxon>Salicibibacter</taxon>
    </lineage>
</organism>
<gene>
    <name evidence="3" type="ORF">DT065_04225</name>
</gene>
<feature type="domain" description="Endonuclease GajA/Old nuclease/RecF-like AAA" evidence="1">
    <location>
        <begin position="1"/>
        <end position="331"/>
    </location>
</feature>
<dbReference type="GO" id="GO:0004519">
    <property type="term" value="F:endonuclease activity"/>
    <property type="evidence" value="ECO:0007669"/>
    <property type="project" value="UniProtKB-KW"/>
</dbReference>
<dbReference type="RefSeq" id="WP_114371172.1">
    <property type="nucleotide sequence ID" value="NZ_CP031092.1"/>
</dbReference>
<dbReference type="InterPro" id="IPR027417">
    <property type="entry name" value="P-loop_NTPase"/>
</dbReference>
<dbReference type="KEGG" id="rue:DT065_04225"/>
<dbReference type="AlphaFoldDB" id="A0A345BWH3"/>
<sequence length="544" mass="62135">MTIKKIIIENFKGFEGKFLIDFNSGLNVLVGNNEAGKSTILEAIHLALTGFFNGRYIRNELTQYLFNNQVVDKYIYDLEHNNSPVLPYVLIEVYIDGDDYPILEGNGNSEKNKECGVSFKIAFDENYTDEYESLVQKGNIKTIPIEYYEITWCSFARAPITPRSIPIKSAMIDTSNKRNQNGSDLYISQIVRNNLEPEEMVDISQAHRKMRESFMADPSINAINKKISQAPKISDKEVELSVDLVSKNAWENSLMTYVDSVPFHFLGKGEQSTIKTQLALAHNKSKEANVILIEEPENHLSHSKLNQFVENIKRHHKDKQIIISTHNSFVANKLGLNNLILLNDNRTVQLKSLLPDTQNFFEKVSGYDTLRLILCDKAILVEGASDELVVQKAYMLQNDGKLPIEDGVDVISVGTSFLRFLEIAEKINKQVVVVTDSDGDVEAVRDKYSKYLDEDYPNIKICYDHEVDKGDLVINNKPFNYNTLEPKILKNNDLQEINNILNTKDKSEEELHIYMNNHKTDCALKIFNTEEKINFPNYILEAIE</sequence>
<keyword evidence="3" id="KW-0540">Nuclease</keyword>
<dbReference type="PANTHER" id="PTHR43581">
    <property type="entry name" value="ATP/GTP PHOSPHATASE"/>
    <property type="match status" value="1"/>
</dbReference>
<dbReference type="SUPFAM" id="SSF52540">
    <property type="entry name" value="P-loop containing nucleoside triphosphate hydrolases"/>
    <property type="match status" value="1"/>
</dbReference>
<protein>
    <submittedName>
        <fullName evidence="3">ATP-dependent endonuclease</fullName>
    </submittedName>
</protein>
<accession>A0A345BWH3</accession>
<name>A0A345BWH3_9BACI</name>
<dbReference type="InterPro" id="IPR041685">
    <property type="entry name" value="AAA_GajA/Old/RecF-like"/>
</dbReference>
<dbReference type="Pfam" id="PF13175">
    <property type="entry name" value="AAA_15"/>
    <property type="match status" value="1"/>
</dbReference>
<reference evidence="3 4" key="1">
    <citation type="journal article" date="2018" name="J. Microbiol.">
        <title>Salicibibacter kimchii gen. nov., sp. nov., a moderately halophilic and alkalitolerant bacterium in the family Bacillaceae, isolated from kimchi.</title>
        <authorList>
            <person name="Jang J.Y."/>
            <person name="Oh Y.J."/>
            <person name="Lim S.K."/>
            <person name="Park H.K."/>
            <person name="Lee C."/>
            <person name="Kim J.Y."/>
            <person name="Lee M.A."/>
            <person name="Choi H.J."/>
        </authorList>
    </citation>
    <scope>NUCLEOTIDE SEQUENCE [LARGE SCALE GENOMIC DNA]</scope>
    <source>
        <strain evidence="3 4">NKC1-1</strain>
    </source>
</reference>
<dbReference type="Gene3D" id="3.40.50.300">
    <property type="entry name" value="P-loop containing nucleotide triphosphate hydrolases"/>
    <property type="match status" value="1"/>
</dbReference>
<keyword evidence="4" id="KW-1185">Reference proteome</keyword>
<dbReference type="PANTHER" id="PTHR43581:SF4">
    <property type="entry name" value="ATP_GTP PHOSPHATASE"/>
    <property type="match status" value="1"/>
</dbReference>
<evidence type="ECO:0000313" key="4">
    <source>
        <dbReference type="Proteomes" id="UP000252100"/>
    </source>
</evidence>
<keyword evidence="3" id="KW-0378">Hydrolase</keyword>
<dbReference type="OrthoDB" id="308933at2"/>
<dbReference type="InterPro" id="IPR051396">
    <property type="entry name" value="Bact_Antivir_Def_Nuclease"/>
</dbReference>